<reference evidence="19" key="2">
    <citation type="submission" date="2021-01" db="EMBL/GenBank/DDBJ databases">
        <authorList>
            <person name="Hahn C.R."/>
            <person name="Youssef N.H."/>
            <person name="Elshahed M."/>
        </authorList>
    </citation>
    <scope>NUCLEOTIDE SEQUENCE</scope>
    <source>
        <strain evidence="19">Zod_Metabat.24</strain>
    </source>
</reference>
<keyword evidence="11 15" id="KW-0819">tRNA processing</keyword>
<comment type="subcellular location">
    <subcellularLocation>
        <location evidence="2 15 17">Cytoplasm</location>
    </subcellularLocation>
</comment>
<keyword evidence="9 15" id="KW-0808">Transferase</keyword>
<evidence type="ECO:0000256" key="7">
    <source>
        <dbReference type="ARBA" id="ARBA00022490"/>
    </source>
</evidence>
<dbReference type="Proteomes" id="UP000809273">
    <property type="component" value="Unassembled WGS sequence"/>
</dbReference>
<dbReference type="InterPro" id="IPR029028">
    <property type="entry name" value="Alpha/beta_knot_MTases"/>
</dbReference>
<feature type="binding site" evidence="15 16">
    <location>
        <begin position="137"/>
        <end position="142"/>
    </location>
    <ligand>
        <name>S-adenosyl-L-methionine</name>
        <dbReference type="ChEBI" id="CHEBI:59789"/>
    </ligand>
</feature>
<evidence type="ECO:0000256" key="16">
    <source>
        <dbReference type="PIRSR" id="PIRSR000386-1"/>
    </source>
</evidence>
<dbReference type="FunFam" id="3.40.1280.10:FF:000001">
    <property type="entry name" value="tRNA (guanine-N(1)-)-methyltransferase"/>
    <property type="match status" value="1"/>
</dbReference>
<dbReference type="NCBIfam" id="TIGR00088">
    <property type="entry name" value="trmD"/>
    <property type="match status" value="1"/>
</dbReference>
<comment type="subunit">
    <text evidence="4 15 17">Homodimer.</text>
</comment>
<evidence type="ECO:0000256" key="2">
    <source>
        <dbReference type="ARBA" id="ARBA00004496"/>
    </source>
</evidence>
<dbReference type="GO" id="GO:0005829">
    <property type="term" value="C:cytosol"/>
    <property type="evidence" value="ECO:0007669"/>
    <property type="project" value="TreeGrafter"/>
</dbReference>
<evidence type="ECO:0000256" key="13">
    <source>
        <dbReference type="ARBA" id="ARBA00033392"/>
    </source>
</evidence>
<dbReference type="FunFam" id="1.10.1270.20:FF:000001">
    <property type="entry name" value="tRNA (guanine-N(1)-)-methyltransferase"/>
    <property type="match status" value="1"/>
</dbReference>
<protein>
    <recommendedName>
        <fullName evidence="6 15">tRNA (guanine-N(1)-)-methyltransferase</fullName>
        <ecNumber evidence="5 15">2.1.1.228</ecNumber>
    </recommendedName>
    <alternativeName>
        <fullName evidence="12 15">M1G-methyltransferase</fullName>
    </alternativeName>
    <alternativeName>
        <fullName evidence="13 15">tRNA [GM37] methyltransferase</fullName>
    </alternativeName>
</protein>
<evidence type="ECO:0000256" key="11">
    <source>
        <dbReference type="ARBA" id="ARBA00022694"/>
    </source>
</evidence>
<dbReference type="EMBL" id="JAFGIX010000061">
    <property type="protein sequence ID" value="MBN1573999.1"/>
    <property type="molecule type" value="Genomic_DNA"/>
</dbReference>
<dbReference type="PIRSF" id="PIRSF000386">
    <property type="entry name" value="tRNA_mtase"/>
    <property type="match status" value="1"/>
</dbReference>
<gene>
    <name evidence="15 19" type="primary">trmD</name>
    <name evidence="19" type="ORF">JW984_12455</name>
</gene>
<keyword evidence="8 15" id="KW-0489">Methyltransferase</keyword>
<dbReference type="NCBIfam" id="NF000648">
    <property type="entry name" value="PRK00026.1"/>
    <property type="match status" value="1"/>
</dbReference>
<comment type="similarity">
    <text evidence="3 15 17">Belongs to the RNA methyltransferase TrmD family.</text>
</comment>
<evidence type="ECO:0000256" key="12">
    <source>
        <dbReference type="ARBA" id="ARBA00029736"/>
    </source>
</evidence>
<dbReference type="InterPro" id="IPR016009">
    <property type="entry name" value="tRNA_MeTrfase_TRMD/TRM10"/>
</dbReference>
<name>A0A9D8KG10_9DELT</name>
<evidence type="ECO:0000256" key="9">
    <source>
        <dbReference type="ARBA" id="ARBA00022679"/>
    </source>
</evidence>
<dbReference type="InterPro" id="IPR002649">
    <property type="entry name" value="tRNA_m1G_MeTrfase_TrmD"/>
</dbReference>
<comment type="function">
    <text evidence="1 15 17">Specifically methylates guanosine-37 in various tRNAs.</text>
</comment>
<evidence type="ECO:0000313" key="19">
    <source>
        <dbReference type="EMBL" id="MBN1573999.1"/>
    </source>
</evidence>
<evidence type="ECO:0000256" key="8">
    <source>
        <dbReference type="ARBA" id="ARBA00022603"/>
    </source>
</evidence>
<evidence type="ECO:0000256" key="1">
    <source>
        <dbReference type="ARBA" id="ARBA00002634"/>
    </source>
</evidence>
<keyword evidence="10 15" id="KW-0949">S-adenosyl-L-methionine</keyword>
<dbReference type="EC" id="2.1.1.228" evidence="5 15"/>
<evidence type="ECO:0000256" key="3">
    <source>
        <dbReference type="ARBA" id="ARBA00007630"/>
    </source>
</evidence>
<dbReference type="Pfam" id="PF01746">
    <property type="entry name" value="tRNA_m1G_MT"/>
    <property type="match status" value="1"/>
</dbReference>
<evidence type="ECO:0000256" key="14">
    <source>
        <dbReference type="ARBA" id="ARBA00047783"/>
    </source>
</evidence>
<dbReference type="Gene3D" id="1.10.1270.20">
    <property type="entry name" value="tRNA(m1g37)methyltransferase, domain 2"/>
    <property type="match status" value="1"/>
</dbReference>
<evidence type="ECO:0000256" key="15">
    <source>
        <dbReference type="HAMAP-Rule" id="MF_00605"/>
    </source>
</evidence>
<dbReference type="GO" id="GO:0002939">
    <property type="term" value="P:tRNA N1-guanine methylation"/>
    <property type="evidence" value="ECO:0007669"/>
    <property type="project" value="TreeGrafter"/>
</dbReference>
<dbReference type="PANTHER" id="PTHR46417:SF1">
    <property type="entry name" value="TRNA (GUANINE-N(1)-)-METHYLTRANSFERASE"/>
    <property type="match status" value="1"/>
</dbReference>
<dbReference type="CDD" id="cd18080">
    <property type="entry name" value="TrmD-like"/>
    <property type="match status" value="1"/>
</dbReference>
<proteinExistence type="inferred from homology"/>
<evidence type="ECO:0000256" key="5">
    <source>
        <dbReference type="ARBA" id="ARBA00012807"/>
    </source>
</evidence>
<comment type="catalytic activity">
    <reaction evidence="14 15 17">
        <text>guanosine(37) in tRNA + S-adenosyl-L-methionine = N(1)-methylguanosine(37) in tRNA + S-adenosyl-L-homocysteine + H(+)</text>
        <dbReference type="Rhea" id="RHEA:36899"/>
        <dbReference type="Rhea" id="RHEA-COMP:10145"/>
        <dbReference type="Rhea" id="RHEA-COMP:10147"/>
        <dbReference type="ChEBI" id="CHEBI:15378"/>
        <dbReference type="ChEBI" id="CHEBI:57856"/>
        <dbReference type="ChEBI" id="CHEBI:59789"/>
        <dbReference type="ChEBI" id="CHEBI:73542"/>
        <dbReference type="ChEBI" id="CHEBI:74269"/>
        <dbReference type="EC" id="2.1.1.228"/>
    </reaction>
</comment>
<sequence length="253" mass="28308">MKIDVLTLFPEFFESPLKTGIIKKGLDEGLITVNPVDLRDFTTDRHKTADDAPFGGGAGMVMKPEPIFRAVRHIQGGRIKRREGKPRIILLTPQGRRFSDREAKRLREFGRLVLICGRYEGVDERVSEGLVDDEISIGDYILSGGEVAALVIIEAVARLVEGVVGKRESVEKDSFSNSLLKYPQYTRPSKYLGMEVPEILLSGDHEKIAEWRLVQSVKRTLSRRPDILEGKELSEKERLIIEDITGGKPPKGG</sequence>
<dbReference type="PANTHER" id="PTHR46417">
    <property type="entry name" value="TRNA (GUANINE-N(1)-)-METHYLTRANSFERASE"/>
    <property type="match status" value="1"/>
</dbReference>
<comment type="caution">
    <text evidence="19">The sequence shown here is derived from an EMBL/GenBank/DDBJ whole genome shotgun (WGS) entry which is preliminary data.</text>
</comment>
<evidence type="ECO:0000256" key="6">
    <source>
        <dbReference type="ARBA" id="ARBA00014679"/>
    </source>
</evidence>
<feature type="domain" description="tRNA methyltransferase TRMD/TRM10-type" evidence="18">
    <location>
        <begin position="1"/>
        <end position="229"/>
    </location>
</feature>
<keyword evidence="7 15" id="KW-0963">Cytoplasm</keyword>
<accession>A0A9D8KG10</accession>
<evidence type="ECO:0000256" key="17">
    <source>
        <dbReference type="RuleBase" id="RU003464"/>
    </source>
</evidence>
<dbReference type="Gene3D" id="3.40.1280.10">
    <property type="match status" value="1"/>
</dbReference>
<dbReference type="AlphaFoldDB" id="A0A9D8KG10"/>
<reference evidence="19" key="1">
    <citation type="journal article" date="2021" name="Environ. Microbiol.">
        <title>Genomic characterization of three novel Desulfobacterota classes expand the metabolic and phylogenetic diversity of the phylum.</title>
        <authorList>
            <person name="Murphy C.L."/>
            <person name="Biggerstaff J."/>
            <person name="Eichhorn A."/>
            <person name="Ewing E."/>
            <person name="Shahan R."/>
            <person name="Soriano D."/>
            <person name="Stewart S."/>
            <person name="VanMol K."/>
            <person name="Walker R."/>
            <person name="Walters P."/>
            <person name="Elshahed M.S."/>
            <person name="Youssef N.H."/>
        </authorList>
    </citation>
    <scope>NUCLEOTIDE SEQUENCE</scope>
    <source>
        <strain evidence="19">Zod_Metabat.24</strain>
    </source>
</reference>
<evidence type="ECO:0000256" key="10">
    <source>
        <dbReference type="ARBA" id="ARBA00022691"/>
    </source>
</evidence>
<dbReference type="GO" id="GO:0052906">
    <property type="term" value="F:tRNA (guanine(37)-N1)-methyltransferase activity"/>
    <property type="evidence" value="ECO:0007669"/>
    <property type="project" value="UniProtKB-UniRule"/>
</dbReference>
<dbReference type="InterPro" id="IPR029026">
    <property type="entry name" value="tRNA_m1G_MTases_N"/>
</dbReference>
<dbReference type="SUPFAM" id="SSF75217">
    <property type="entry name" value="alpha/beta knot"/>
    <property type="match status" value="1"/>
</dbReference>
<organism evidence="19 20">
    <name type="scientific">Candidatus Zymogenus saltonus</name>
    <dbReference type="NCBI Taxonomy" id="2844893"/>
    <lineage>
        <taxon>Bacteria</taxon>
        <taxon>Deltaproteobacteria</taxon>
        <taxon>Candidatus Zymogenia</taxon>
        <taxon>Candidatus Zymogeniales</taxon>
        <taxon>Candidatus Zymogenaceae</taxon>
        <taxon>Candidatus Zymogenus</taxon>
    </lineage>
</organism>
<evidence type="ECO:0000259" key="18">
    <source>
        <dbReference type="Pfam" id="PF01746"/>
    </source>
</evidence>
<feature type="binding site" evidence="15 16">
    <location>
        <position position="117"/>
    </location>
    <ligand>
        <name>S-adenosyl-L-methionine</name>
        <dbReference type="ChEBI" id="CHEBI:59789"/>
    </ligand>
</feature>
<dbReference type="InterPro" id="IPR023148">
    <property type="entry name" value="tRNA_m1G_MeTrfase_C_sf"/>
</dbReference>
<dbReference type="HAMAP" id="MF_00605">
    <property type="entry name" value="TrmD"/>
    <property type="match status" value="1"/>
</dbReference>
<evidence type="ECO:0000313" key="20">
    <source>
        <dbReference type="Proteomes" id="UP000809273"/>
    </source>
</evidence>
<evidence type="ECO:0000256" key="4">
    <source>
        <dbReference type="ARBA" id="ARBA00011738"/>
    </source>
</evidence>